<keyword evidence="3" id="KW-1133">Transmembrane helix</keyword>
<dbReference type="RefSeq" id="WP_120464614.1">
    <property type="nucleotide sequence ID" value="NZ_BMIW01000042.1"/>
</dbReference>
<feature type="coiled-coil region" evidence="1">
    <location>
        <begin position="18"/>
        <end position="97"/>
    </location>
</feature>
<proteinExistence type="predicted"/>
<keyword evidence="3" id="KW-0472">Membrane</keyword>
<gene>
    <name evidence="4" type="ORF">GCM10010913_42220</name>
</gene>
<organism evidence="4 5">
    <name type="scientific">Paenibacillus aceti</name>
    <dbReference type="NCBI Taxonomy" id="1820010"/>
    <lineage>
        <taxon>Bacteria</taxon>
        <taxon>Bacillati</taxon>
        <taxon>Bacillota</taxon>
        <taxon>Bacilli</taxon>
        <taxon>Bacillales</taxon>
        <taxon>Paenibacillaceae</taxon>
        <taxon>Paenibacillus</taxon>
    </lineage>
</organism>
<evidence type="ECO:0000313" key="5">
    <source>
        <dbReference type="Proteomes" id="UP000608420"/>
    </source>
</evidence>
<keyword evidence="1" id="KW-0175">Coiled coil</keyword>
<evidence type="ECO:0000256" key="1">
    <source>
        <dbReference type="SAM" id="Coils"/>
    </source>
</evidence>
<feature type="compositionally biased region" description="Gly residues" evidence="2">
    <location>
        <begin position="814"/>
        <end position="824"/>
    </location>
</feature>
<evidence type="ECO:0000313" key="4">
    <source>
        <dbReference type="EMBL" id="GGG15783.1"/>
    </source>
</evidence>
<comment type="caution">
    <text evidence="4">The sequence shown here is derived from an EMBL/GenBank/DDBJ whole genome shotgun (WGS) entry which is preliminary data.</text>
</comment>
<feature type="transmembrane region" description="Helical" evidence="3">
    <location>
        <begin position="481"/>
        <end position="501"/>
    </location>
</feature>
<feature type="coiled-coil region" evidence="1">
    <location>
        <begin position="181"/>
        <end position="208"/>
    </location>
</feature>
<evidence type="ECO:0008006" key="6">
    <source>
        <dbReference type="Google" id="ProtNLM"/>
    </source>
</evidence>
<dbReference type="EMBL" id="BMIW01000042">
    <property type="protein sequence ID" value="GGG15783.1"/>
    <property type="molecule type" value="Genomic_DNA"/>
</dbReference>
<accession>A0ABQ1W5B5</accession>
<reference evidence="5" key="1">
    <citation type="journal article" date="2019" name="Int. J. Syst. Evol. Microbiol.">
        <title>The Global Catalogue of Microorganisms (GCM) 10K type strain sequencing project: providing services to taxonomists for standard genome sequencing and annotation.</title>
        <authorList>
            <consortium name="The Broad Institute Genomics Platform"/>
            <consortium name="The Broad Institute Genome Sequencing Center for Infectious Disease"/>
            <person name="Wu L."/>
            <person name="Ma J."/>
        </authorList>
    </citation>
    <scope>NUCLEOTIDE SEQUENCE [LARGE SCALE GENOMIC DNA]</scope>
    <source>
        <strain evidence="5">CGMCC 1.15420</strain>
    </source>
</reference>
<name>A0ABQ1W5B5_9BACL</name>
<protein>
    <recommendedName>
        <fullName evidence="6">Phage tail tape measure protein</fullName>
    </recommendedName>
</protein>
<keyword evidence="5" id="KW-1185">Reference proteome</keyword>
<feature type="region of interest" description="Disordered" evidence="2">
    <location>
        <begin position="810"/>
        <end position="845"/>
    </location>
</feature>
<evidence type="ECO:0000256" key="2">
    <source>
        <dbReference type="SAM" id="MobiDB-lite"/>
    </source>
</evidence>
<feature type="transmembrane region" description="Helical" evidence="3">
    <location>
        <begin position="446"/>
        <end position="474"/>
    </location>
</feature>
<keyword evidence="3" id="KW-0812">Transmembrane</keyword>
<feature type="coiled-coil region" evidence="1">
    <location>
        <begin position="534"/>
        <end position="607"/>
    </location>
</feature>
<feature type="coiled-coil region" evidence="1">
    <location>
        <begin position="726"/>
        <end position="753"/>
    </location>
</feature>
<sequence length="1332" mass="145651">MSEMVDVGGVRARVTADISNYASAMDQAKAKARELGEQSKKAAADIKTMGDSGEKIAHLSASLENVNAKIELQRRKLAELKKQYAETFNAADRTKLEQQILNVEANLLRLIKVSDSTAARLNALDDAAENAGKGLSSFDDNLKAIGLSTEQISKVSKALGTVNARPTEAQLRAVRDELVRVGASADQIEKVERELKGVTEEAEKTKAGINGLSAGLSALGAGAAASKIVDTIKTLAEEANQLNMSYRGVYAVAKSTNNSVEDSVGLVEELSERWSLNRATVADTVKTYLSAGLTLEETKNMMIATADAAAYNREAHYTLEQAMLQTARGIKQGNSNLTDAAGITTNLSVMYDRFAKTLGTTAGKLTETGKIQAAYNGMMAEAAMFAGNADEAMAGYAGTQATFNSTIEQARTEIGGAFLPILQDLLDGITPLIKGTAEWATENKDIAVGIGAASLAFTSFIAVVGALSAAFIVLKSAMGGVGLLLTLVGAVAAGVTAYGVAADKAAGQVLRLAQSQEELNAKMADSLSWTSNDLKNARADIEELRDILSEREKLQKKMEELQAKLPDYSKVKAGSAVTIDQELAKEINKVQQEIDALDKSLRKMDFETPEEAAKAIEHLREASEGAVNAILQEQDATFQLAATNNERLKTLEASLETYKSLTAQQELDAAQKAELRTATQSLTSAYPGLHAMMDEEGNLRIENIDLAETQMGAERDMLDATLDYENQRLESLRRTTEEQKKSVEAQIENYKALMQTMLDVINADNATSNIDSLNAEKLSIRNGKNLDELYVDQNRIQSALNEINERQAKLKGGNIPGSGSGGGSALFDPGKEKEKKPKKEKKTKSAAELAAEARKKAYDADLATIRFQAEMFDWSTDKQIKAYERLRKTHERHLKDTVDDRRTLDLQVKRLNEDTVKSQFDFSAEWIKQEERRMELSGKSENEIANMKLKAWTRVRDRYAADSEFYKRADDQVYQARKALMDKTVKLAEDSVKVQKASIESVKKAELDAIKKRKEAALADYDARIKAIDELIAKEAEYNSDVDHETALREKNARIDELASAVGPEGIAEREQAIKDRDRMILEHERELRKRELESQKGAIQDEKNARSDAFDTEIAETEAQFDKLIDAFNSYSGDIKMIEAVLAEFRVSEAGKANAAILEELDSFVSQYNAKMAQVETLRTADELAEYNANKDAWAAAKARGDTAEMARLNVRNQAIRDKYGILEDSGQKLQSFAVGGIVRGANGEPVIAQVHAGEMVLNARQQAVLFDALQGAASRTVSQPGGAVTTTTITNHYDLGVDEVVLEDRADIRGFFDERARFAQRTQNRGDKAI</sequence>
<evidence type="ECO:0000256" key="3">
    <source>
        <dbReference type="SAM" id="Phobius"/>
    </source>
</evidence>
<dbReference type="Proteomes" id="UP000608420">
    <property type="component" value="Unassembled WGS sequence"/>
</dbReference>